<keyword evidence="2" id="KW-1185">Reference proteome</keyword>
<protein>
    <submittedName>
        <fullName evidence="1">Uncharacterized protein</fullName>
    </submittedName>
</protein>
<organism evidence="1 2">
    <name type="scientific">Hibiscus sabdariffa</name>
    <name type="common">roselle</name>
    <dbReference type="NCBI Taxonomy" id="183260"/>
    <lineage>
        <taxon>Eukaryota</taxon>
        <taxon>Viridiplantae</taxon>
        <taxon>Streptophyta</taxon>
        <taxon>Embryophyta</taxon>
        <taxon>Tracheophyta</taxon>
        <taxon>Spermatophyta</taxon>
        <taxon>Magnoliopsida</taxon>
        <taxon>eudicotyledons</taxon>
        <taxon>Gunneridae</taxon>
        <taxon>Pentapetalae</taxon>
        <taxon>rosids</taxon>
        <taxon>malvids</taxon>
        <taxon>Malvales</taxon>
        <taxon>Malvaceae</taxon>
        <taxon>Malvoideae</taxon>
        <taxon>Hibiscus</taxon>
    </lineage>
</organism>
<reference evidence="1 2" key="1">
    <citation type="journal article" date="2024" name="G3 (Bethesda)">
        <title>Genome assembly of Hibiscus sabdariffa L. provides insights into metabolisms of medicinal natural products.</title>
        <authorList>
            <person name="Kim T."/>
        </authorList>
    </citation>
    <scope>NUCLEOTIDE SEQUENCE [LARGE SCALE GENOMIC DNA]</scope>
    <source>
        <strain evidence="1">TK-2024</strain>
        <tissue evidence="1">Old leaves</tissue>
    </source>
</reference>
<sequence>MGDTNVSVSLTPEDVPVVVSSEDSNLCIQDVSSTVCGLTQPDESTLNDEDVPKAVQHEVETLTSQIFQHLFHHRMDQLSAWKIFRLSVRVRHAMCQPTIFTRRVFRP</sequence>
<evidence type="ECO:0000313" key="2">
    <source>
        <dbReference type="Proteomes" id="UP001396334"/>
    </source>
</evidence>
<dbReference type="EMBL" id="JBBPBN010000001">
    <property type="protein sequence ID" value="KAK9046940.1"/>
    <property type="molecule type" value="Genomic_DNA"/>
</dbReference>
<proteinExistence type="predicted"/>
<comment type="caution">
    <text evidence="1">The sequence shown here is derived from an EMBL/GenBank/DDBJ whole genome shotgun (WGS) entry which is preliminary data.</text>
</comment>
<gene>
    <name evidence="1" type="ORF">V6N11_052809</name>
</gene>
<name>A0ABR2UBB2_9ROSI</name>
<accession>A0ABR2UBB2</accession>
<dbReference type="Proteomes" id="UP001396334">
    <property type="component" value="Unassembled WGS sequence"/>
</dbReference>
<evidence type="ECO:0000313" key="1">
    <source>
        <dbReference type="EMBL" id="KAK9046940.1"/>
    </source>
</evidence>